<dbReference type="PANTHER" id="PTHR32057">
    <property type="entry name" value="PROTEIN ADENYLYLTRANSFERASE SELO, MITOCHONDRIAL"/>
    <property type="match status" value="1"/>
</dbReference>
<evidence type="ECO:0000256" key="7">
    <source>
        <dbReference type="ARBA" id="ARBA00022842"/>
    </source>
</evidence>
<keyword evidence="6 8" id="KW-0067">ATP-binding</keyword>
<reference evidence="10 11" key="1">
    <citation type="submission" date="2020-04" db="EMBL/GenBank/DDBJ databases">
        <title>Draft genome of Pyxidicoccus fallax type strain.</title>
        <authorList>
            <person name="Whitworth D.E."/>
        </authorList>
    </citation>
    <scope>NUCLEOTIDE SEQUENCE [LARGE SCALE GENOMIC DNA]</scope>
    <source>
        <strain evidence="10 11">DSM 14698</strain>
    </source>
</reference>
<gene>
    <name evidence="8" type="primary">ydiU</name>
    <name evidence="8" type="synonym">selO</name>
    <name evidence="10" type="ORF">HG543_13660</name>
</gene>
<comment type="catalytic activity">
    <reaction evidence="8">
        <text>L-threonyl-[protein] + ATP = 3-O-(5'-adenylyl)-L-threonyl-[protein] + diphosphate</text>
        <dbReference type="Rhea" id="RHEA:54292"/>
        <dbReference type="Rhea" id="RHEA-COMP:11060"/>
        <dbReference type="Rhea" id="RHEA-COMP:13847"/>
        <dbReference type="ChEBI" id="CHEBI:30013"/>
        <dbReference type="ChEBI" id="CHEBI:30616"/>
        <dbReference type="ChEBI" id="CHEBI:33019"/>
        <dbReference type="ChEBI" id="CHEBI:138113"/>
        <dbReference type="EC" id="2.7.7.108"/>
    </reaction>
</comment>
<feature type="binding site" evidence="8">
    <location>
        <position position="134"/>
    </location>
    <ligand>
        <name>ATP</name>
        <dbReference type="ChEBI" id="CHEBI:30616"/>
    </ligand>
</feature>
<feature type="binding site" evidence="8">
    <location>
        <position position="192"/>
    </location>
    <ligand>
        <name>ATP</name>
        <dbReference type="ChEBI" id="CHEBI:30616"/>
    </ligand>
</feature>
<feature type="region of interest" description="Disordered" evidence="9">
    <location>
        <begin position="1"/>
        <end position="26"/>
    </location>
</feature>
<dbReference type="InterPro" id="IPR003846">
    <property type="entry name" value="SelO"/>
</dbReference>
<dbReference type="PANTHER" id="PTHR32057:SF14">
    <property type="entry name" value="PROTEIN ADENYLYLTRANSFERASE SELO, MITOCHONDRIAL"/>
    <property type="match status" value="1"/>
</dbReference>
<evidence type="ECO:0000313" key="11">
    <source>
        <dbReference type="Proteomes" id="UP000518300"/>
    </source>
</evidence>
<comment type="function">
    <text evidence="8">Nucleotidyltransferase involved in the post-translational modification of proteins. It can catalyze the addition of adenosine monophosphate (AMP) or uridine monophosphate (UMP) to a protein, resulting in modifications known as AMPylation and UMPylation.</text>
</comment>
<keyword evidence="2 8" id="KW-0808">Transferase</keyword>
<keyword evidence="7 8" id="KW-0460">Magnesium</keyword>
<feature type="region of interest" description="Disordered" evidence="9">
    <location>
        <begin position="503"/>
        <end position="522"/>
    </location>
</feature>
<dbReference type="RefSeq" id="WP_169345177.1">
    <property type="nucleotide sequence ID" value="NZ_JABBJJ010000050.1"/>
</dbReference>
<evidence type="ECO:0000256" key="9">
    <source>
        <dbReference type="SAM" id="MobiDB-lite"/>
    </source>
</evidence>
<comment type="catalytic activity">
    <reaction evidence="8">
        <text>L-tyrosyl-[protein] + ATP = O-(5'-adenylyl)-L-tyrosyl-[protein] + diphosphate</text>
        <dbReference type="Rhea" id="RHEA:54288"/>
        <dbReference type="Rhea" id="RHEA-COMP:10136"/>
        <dbReference type="Rhea" id="RHEA-COMP:13846"/>
        <dbReference type="ChEBI" id="CHEBI:30616"/>
        <dbReference type="ChEBI" id="CHEBI:33019"/>
        <dbReference type="ChEBI" id="CHEBI:46858"/>
        <dbReference type="ChEBI" id="CHEBI:83624"/>
        <dbReference type="EC" id="2.7.7.108"/>
    </reaction>
</comment>
<comment type="catalytic activity">
    <reaction evidence="8">
        <text>L-seryl-[protein] + UTP = O-(5'-uridylyl)-L-seryl-[protein] + diphosphate</text>
        <dbReference type="Rhea" id="RHEA:64604"/>
        <dbReference type="Rhea" id="RHEA-COMP:9863"/>
        <dbReference type="Rhea" id="RHEA-COMP:16635"/>
        <dbReference type="ChEBI" id="CHEBI:29999"/>
        <dbReference type="ChEBI" id="CHEBI:33019"/>
        <dbReference type="ChEBI" id="CHEBI:46398"/>
        <dbReference type="ChEBI" id="CHEBI:156051"/>
    </reaction>
</comment>
<dbReference type="EC" id="2.7.7.-" evidence="8"/>
<feature type="binding site" evidence="8">
    <location>
        <position position="199"/>
    </location>
    <ligand>
        <name>ATP</name>
        <dbReference type="ChEBI" id="CHEBI:30616"/>
    </ligand>
</feature>
<dbReference type="GO" id="GO:0070733">
    <property type="term" value="F:AMPylase activity"/>
    <property type="evidence" value="ECO:0007669"/>
    <property type="project" value="UniProtKB-EC"/>
</dbReference>
<dbReference type="Proteomes" id="UP000518300">
    <property type="component" value="Unassembled WGS sequence"/>
</dbReference>
<accession>A0A848LAG9</accession>
<comment type="catalytic activity">
    <reaction evidence="8">
        <text>L-tyrosyl-[protein] + UTP = O-(5'-uridylyl)-L-tyrosyl-[protein] + diphosphate</text>
        <dbReference type="Rhea" id="RHEA:83887"/>
        <dbReference type="Rhea" id="RHEA-COMP:10136"/>
        <dbReference type="Rhea" id="RHEA-COMP:20238"/>
        <dbReference type="ChEBI" id="CHEBI:33019"/>
        <dbReference type="ChEBI" id="CHEBI:46398"/>
        <dbReference type="ChEBI" id="CHEBI:46858"/>
        <dbReference type="ChEBI" id="CHEBI:90602"/>
    </reaction>
</comment>
<protein>
    <recommendedName>
        <fullName evidence="8">Protein nucleotidyltransferase YdiU</fullName>
        <ecNumber evidence="8">2.7.7.-</ecNumber>
    </recommendedName>
    <alternativeName>
        <fullName evidence="8">Protein adenylyltransferase YdiU</fullName>
        <ecNumber evidence="8">2.7.7.108</ecNumber>
    </alternativeName>
    <alternativeName>
        <fullName evidence="8">Protein uridylyltransferase YdiU</fullName>
        <ecNumber evidence="8">2.7.7.-</ecNumber>
    </alternativeName>
</protein>
<evidence type="ECO:0000313" key="10">
    <source>
        <dbReference type="EMBL" id="NMO15889.1"/>
    </source>
</evidence>
<feature type="binding site" evidence="8">
    <location>
        <position position="99"/>
    </location>
    <ligand>
        <name>ATP</name>
        <dbReference type="ChEBI" id="CHEBI:30616"/>
    </ligand>
</feature>
<keyword evidence="4 8" id="KW-0479">Metal-binding</keyword>
<dbReference type="HAMAP" id="MF_00692">
    <property type="entry name" value="SelO"/>
    <property type="match status" value="1"/>
</dbReference>
<feature type="binding site" evidence="8">
    <location>
        <position position="279"/>
    </location>
    <ligand>
        <name>Mg(2+)</name>
        <dbReference type="ChEBI" id="CHEBI:18420"/>
    </ligand>
</feature>
<comment type="cofactor">
    <cofactor evidence="8">
        <name>Mg(2+)</name>
        <dbReference type="ChEBI" id="CHEBI:18420"/>
    </cofactor>
    <cofactor evidence="8">
        <name>Mn(2+)</name>
        <dbReference type="ChEBI" id="CHEBI:29035"/>
    </cofactor>
</comment>
<feature type="active site" description="Proton acceptor" evidence="8">
    <location>
        <position position="269"/>
    </location>
</feature>
<keyword evidence="3 8" id="KW-0548">Nucleotidyltransferase</keyword>
<dbReference type="GO" id="GO:0030145">
    <property type="term" value="F:manganese ion binding"/>
    <property type="evidence" value="ECO:0007669"/>
    <property type="project" value="UniProtKB-UniRule"/>
</dbReference>
<comment type="similarity">
    <text evidence="1 8">Belongs to the SELO family.</text>
</comment>
<feature type="binding site" evidence="8">
    <location>
        <position position="101"/>
    </location>
    <ligand>
        <name>ATP</name>
        <dbReference type="ChEBI" id="CHEBI:30616"/>
    </ligand>
</feature>
<feature type="binding site" evidence="8">
    <location>
        <position position="270"/>
    </location>
    <ligand>
        <name>Mg(2+)</name>
        <dbReference type="ChEBI" id="CHEBI:18420"/>
    </ligand>
</feature>
<dbReference type="AlphaFoldDB" id="A0A848LAG9"/>
<evidence type="ECO:0000256" key="6">
    <source>
        <dbReference type="ARBA" id="ARBA00022840"/>
    </source>
</evidence>
<name>A0A848LAG9_9BACT</name>
<dbReference type="Pfam" id="PF02696">
    <property type="entry name" value="SelO"/>
    <property type="match status" value="1"/>
</dbReference>
<feature type="binding site" evidence="8">
    <location>
        <position position="135"/>
    </location>
    <ligand>
        <name>ATP</name>
        <dbReference type="ChEBI" id="CHEBI:30616"/>
    </ligand>
</feature>
<proteinExistence type="inferred from homology"/>
<evidence type="ECO:0000256" key="1">
    <source>
        <dbReference type="ARBA" id="ARBA00009747"/>
    </source>
</evidence>
<keyword evidence="8" id="KW-0464">Manganese</keyword>
<dbReference type="GO" id="GO:0005524">
    <property type="term" value="F:ATP binding"/>
    <property type="evidence" value="ECO:0007669"/>
    <property type="project" value="UniProtKB-UniRule"/>
</dbReference>
<organism evidence="10 11">
    <name type="scientific">Pyxidicoccus fallax</name>
    <dbReference type="NCBI Taxonomy" id="394095"/>
    <lineage>
        <taxon>Bacteria</taxon>
        <taxon>Pseudomonadati</taxon>
        <taxon>Myxococcota</taxon>
        <taxon>Myxococcia</taxon>
        <taxon>Myxococcales</taxon>
        <taxon>Cystobacterineae</taxon>
        <taxon>Myxococcaceae</taxon>
        <taxon>Pyxidicoccus</taxon>
    </lineage>
</organism>
<feature type="binding site" evidence="8">
    <location>
        <position position="122"/>
    </location>
    <ligand>
        <name>ATP</name>
        <dbReference type="ChEBI" id="CHEBI:30616"/>
    </ligand>
</feature>
<evidence type="ECO:0000256" key="4">
    <source>
        <dbReference type="ARBA" id="ARBA00022723"/>
    </source>
</evidence>
<evidence type="ECO:0000256" key="3">
    <source>
        <dbReference type="ARBA" id="ARBA00022695"/>
    </source>
</evidence>
<dbReference type="EMBL" id="JABBJJ010000050">
    <property type="protein sequence ID" value="NMO15889.1"/>
    <property type="molecule type" value="Genomic_DNA"/>
</dbReference>
<evidence type="ECO:0000256" key="8">
    <source>
        <dbReference type="HAMAP-Rule" id="MF_00692"/>
    </source>
</evidence>
<keyword evidence="11" id="KW-1185">Reference proteome</keyword>
<sequence>MPQFHSRFIESTPGDPSTERRSRQVHGALWSKVQPTPVSAPRLVAWSPEVARMLGLDEATLTSPEGVQVLAGNALWPGMVPYAAAYGGHQFGNWAGQLGDGRAIVLGELLAPDGQRYELQLKGAGPTPYSRRADGRAVLRSSIREFLCSEAMHHLGVPTTRALSLVTTGDKVIRDMFYDGNPEAEPGAIVCRVSPTFLRFGNFELLTSRGEVALLKQLADYTLKHFFPELGAPSKETYAAFYREVARRTAKLIAHWQAVGFVHGVMNTDNMSILGLTIDYGPYGWVDDFNPGWTPNTTDAATRRYRFGNQPPIGLWNVERLGAALMPLFDEEEALVEAGLLEYQRTFEEEASQRFAGKLGLSALRDEADVALVNEGFAWLAAEETDMTRFFRGLSQVVTLPEAPTSLPPVVRETFYGEVPEAHVARGVEWLASWWRRTRKEDVPPAELARRMDAVNPKYVLRNWLAQEAIDAAHAGDDSKVHTLLDVMRRPFEEQPGRELYASKRPDWARSKPGCSALSCSS</sequence>
<feature type="binding site" evidence="8">
    <location>
        <position position="279"/>
    </location>
    <ligand>
        <name>ATP</name>
        <dbReference type="ChEBI" id="CHEBI:30616"/>
    </ligand>
</feature>
<comment type="caution">
    <text evidence="10">The sequence shown here is derived from an EMBL/GenBank/DDBJ whole genome shotgun (WGS) entry which is preliminary data.</text>
</comment>
<dbReference type="NCBIfam" id="NF000658">
    <property type="entry name" value="PRK00029.1"/>
    <property type="match status" value="1"/>
</dbReference>
<dbReference type="EC" id="2.7.7.108" evidence="8"/>
<keyword evidence="5 8" id="KW-0547">Nucleotide-binding</keyword>
<comment type="catalytic activity">
    <reaction evidence="8">
        <text>L-seryl-[protein] + ATP = 3-O-(5'-adenylyl)-L-seryl-[protein] + diphosphate</text>
        <dbReference type="Rhea" id="RHEA:58120"/>
        <dbReference type="Rhea" id="RHEA-COMP:9863"/>
        <dbReference type="Rhea" id="RHEA-COMP:15073"/>
        <dbReference type="ChEBI" id="CHEBI:29999"/>
        <dbReference type="ChEBI" id="CHEBI:30616"/>
        <dbReference type="ChEBI" id="CHEBI:33019"/>
        <dbReference type="ChEBI" id="CHEBI:142516"/>
        <dbReference type="EC" id="2.7.7.108"/>
    </reaction>
</comment>
<evidence type="ECO:0000256" key="5">
    <source>
        <dbReference type="ARBA" id="ARBA00022741"/>
    </source>
</evidence>
<feature type="binding site" evidence="8">
    <location>
        <position position="102"/>
    </location>
    <ligand>
        <name>ATP</name>
        <dbReference type="ChEBI" id="CHEBI:30616"/>
    </ligand>
</feature>
<dbReference type="GO" id="GO:0000287">
    <property type="term" value="F:magnesium ion binding"/>
    <property type="evidence" value="ECO:0007669"/>
    <property type="project" value="UniProtKB-UniRule"/>
</dbReference>
<evidence type="ECO:0000256" key="2">
    <source>
        <dbReference type="ARBA" id="ARBA00022679"/>
    </source>
</evidence>
<comment type="catalytic activity">
    <reaction evidence="8">
        <text>L-histidyl-[protein] + UTP = N(tele)-(5'-uridylyl)-L-histidyl-[protein] + diphosphate</text>
        <dbReference type="Rhea" id="RHEA:83891"/>
        <dbReference type="Rhea" id="RHEA-COMP:9745"/>
        <dbReference type="Rhea" id="RHEA-COMP:20239"/>
        <dbReference type="ChEBI" id="CHEBI:29979"/>
        <dbReference type="ChEBI" id="CHEBI:33019"/>
        <dbReference type="ChEBI" id="CHEBI:46398"/>
        <dbReference type="ChEBI" id="CHEBI:233474"/>
    </reaction>
</comment>